<evidence type="ECO:0000313" key="2">
    <source>
        <dbReference type="Proteomes" id="UP001472677"/>
    </source>
</evidence>
<dbReference type="EMBL" id="JBBPBM010000002">
    <property type="protein sequence ID" value="KAK8595823.1"/>
    <property type="molecule type" value="Genomic_DNA"/>
</dbReference>
<name>A0ABR2G5S6_9ROSI</name>
<sequence length="102" mass="11236">MAVAVAATMEIVGHVRRVKRNKAQRIGRCCAVKVDKFGRYSENGIFAFSHGFAALIPPFDYLSLAELELQRSAFVTAGIELGSVEQSSSVMHFDFIAILRCL</sequence>
<gene>
    <name evidence="1" type="ORF">V6N12_064332</name>
</gene>
<reference evidence="1 2" key="1">
    <citation type="journal article" date="2024" name="G3 (Bethesda)">
        <title>Genome assembly of Hibiscus sabdariffa L. provides insights into metabolisms of medicinal natural products.</title>
        <authorList>
            <person name="Kim T."/>
        </authorList>
    </citation>
    <scope>NUCLEOTIDE SEQUENCE [LARGE SCALE GENOMIC DNA]</scope>
    <source>
        <strain evidence="1">TK-2024</strain>
        <tissue evidence="1">Old leaves</tissue>
    </source>
</reference>
<comment type="caution">
    <text evidence="1">The sequence shown here is derived from an EMBL/GenBank/DDBJ whole genome shotgun (WGS) entry which is preliminary data.</text>
</comment>
<keyword evidence="2" id="KW-1185">Reference proteome</keyword>
<proteinExistence type="predicted"/>
<protein>
    <submittedName>
        <fullName evidence="1">Uncharacterized protein</fullName>
    </submittedName>
</protein>
<accession>A0ABR2G5S6</accession>
<organism evidence="1 2">
    <name type="scientific">Hibiscus sabdariffa</name>
    <name type="common">roselle</name>
    <dbReference type="NCBI Taxonomy" id="183260"/>
    <lineage>
        <taxon>Eukaryota</taxon>
        <taxon>Viridiplantae</taxon>
        <taxon>Streptophyta</taxon>
        <taxon>Embryophyta</taxon>
        <taxon>Tracheophyta</taxon>
        <taxon>Spermatophyta</taxon>
        <taxon>Magnoliopsida</taxon>
        <taxon>eudicotyledons</taxon>
        <taxon>Gunneridae</taxon>
        <taxon>Pentapetalae</taxon>
        <taxon>rosids</taxon>
        <taxon>malvids</taxon>
        <taxon>Malvales</taxon>
        <taxon>Malvaceae</taxon>
        <taxon>Malvoideae</taxon>
        <taxon>Hibiscus</taxon>
    </lineage>
</organism>
<evidence type="ECO:0000313" key="1">
    <source>
        <dbReference type="EMBL" id="KAK8595823.1"/>
    </source>
</evidence>
<dbReference type="Proteomes" id="UP001472677">
    <property type="component" value="Unassembled WGS sequence"/>
</dbReference>